<accession>A0A4R5KKF4</accession>
<sequence>MKVTKSEDSLLQFDNGLCIIGDGDIDCCAYNYLDFEQLPVGTVLPDKTAGEFAECITLKEDGFAVKDIDGIPKWVQARSEQNGYYSNGTTLVIDDGNKKISLGNLGGEVSY</sequence>
<dbReference type="RefSeq" id="WP_133204353.1">
    <property type="nucleotide sequence ID" value="NZ_SMRU01000012.1"/>
</dbReference>
<organism evidence="1 2">
    <name type="scientific">Arthrobacter terricola</name>
    <dbReference type="NCBI Taxonomy" id="2547396"/>
    <lineage>
        <taxon>Bacteria</taxon>
        <taxon>Bacillati</taxon>
        <taxon>Actinomycetota</taxon>
        <taxon>Actinomycetes</taxon>
        <taxon>Micrococcales</taxon>
        <taxon>Micrococcaceae</taxon>
        <taxon>Arthrobacter</taxon>
    </lineage>
</organism>
<dbReference type="EMBL" id="SMRU01000012">
    <property type="protein sequence ID" value="TDF95622.1"/>
    <property type="molecule type" value="Genomic_DNA"/>
</dbReference>
<evidence type="ECO:0000313" key="2">
    <source>
        <dbReference type="Proteomes" id="UP000295511"/>
    </source>
</evidence>
<reference evidence="1 2" key="1">
    <citation type="submission" date="2019-03" db="EMBL/GenBank/DDBJ databases">
        <title>Whole genome sequence of Arthrobacter sp JH1-1.</title>
        <authorList>
            <person name="Trinh H.N."/>
        </authorList>
    </citation>
    <scope>NUCLEOTIDE SEQUENCE [LARGE SCALE GENOMIC DNA]</scope>
    <source>
        <strain evidence="1 2">JH1-1</strain>
    </source>
</reference>
<evidence type="ECO:0000313" key="1">
    <source>
        <dbReference type="EMBL" id="TDF95622.1"/>
    </source>
</evidence>
<comment type="caution">
    <text evidence="1">The sequence shown here is derived from an EMBL/GenBank/DDBJ whole genome shotgun (WGS) entry which is preliminary data.</text>
</comment>
<gene>
    <name evidence="1" type="ORF">E1809_11385</name>
</gene>
<name>A0A4R5KKF4_9MICC</name>
<dbReference type="Proteomes" id="UP000295511">
    <property type="component" value="Unassembled WGS sequence"/>
</dbReference>
<proteinExistence type="predicted"/>
<dbReference type="OrthoDB" id="9554576at2"/>
<protein>
    <submittedName>
        <fullName evidence="1">Uncharacterized protein</fullName>
    </submittedName>
</protein>
<dbReference type="AlphaFoldDB" id="A0A4R5KKF4"/>
<keyword evidence="2" id="KW-1185">Reference proteome</keyword>